<gene>
    <name evidence="1" type="ORF">SORBI_3008G176200</name>
</gene>
<evidence type="ECO:0000313" key="2">
    <source>
        <dbReference type="Proteomes" id="UP000000768"/>
    </source>
</evidence>
<proteinExistence type="predicted"/>
<dbReference type="Proteomes" id="UP000000768">
    <property type="component" value="Chromosome 8"/>
</dbReference>
<dbReference type="EMBL" id="CM000767">
    <property type="protein sequence ID" value="KXG24036.1"/>
    <property type="molecule type" value="Genomic_DNA"/>
</dbReference>
<keyword evidence="2" id="KW-1185">Reference proteome</keyword>
<sequence>MDIYVSRAIMQDILVWFHWLSKSTLEVVCLVARFVLHKSRIGGEYQINRHRSFAPSIVTSARDLPLIPSRSSAMRVPITSSRRSESVEAKWTTACSSCRRTLASTGP</sequence>
<evidence type="ECO:0000313" key="1">
    <source>
        <dbReference type="EMBL" id="KXG24036.1"/>
    </source>
</evidence>
<organism evidence="1 2">
    <name type="scientific">Sorghum bicolor</name>
    <name type="common">Sorghum</name>
    <name type="synonym">Sorghum vulgare</name>
    <dbReference type="NCBI Taxonomy" id="4558"/>
    <lineage>
        <taxon>Eukaryota</taxon>
        <taxon>Viridiplantae</taxon>
        <taxon>Streptophyta</taxon>
        <taxon>Embryophyta</taxon>
        <taxon>Tracheophyta</taxon>
        <taxon>Spermatophyta</taxon>
        <taxon>Magnoliopsida</taxon>
        <taxon>Liliopsida</taxon>
        <taxon>Poales</taxon>
        <taxon>Poaceae</taxon>
        <taxon>PACMAD clade</taxon>
        <taxon>Panicoideae</taxon>
        <taxon>Andropogonodae</taxon>
        <taxon>Andropogoneae</taxon>
        <taxon>Sorghinae</taxon>
        <taxon>Sorghum</taxon>
    </lineage>
</organism>
<dbReference type="Gramene" id="KXG24036">
    <property type="protein sequence ID" value="KXG24036"/>
    <property type="gene ID" value="SORBI_3008G176200"/>
</dbReference>
<accession>A0A1B6PED2</accession>
<reference evidence="1 2" key="1">
    <citation type="journal article" date="2009" name="Nature">
        <title>The Sorghum bicolor genome and the diversification of grasses.</title>
        <authorList>
            <person name="Paterson A.H."/>
            <person name="Bowers J.E."/>
            <person name="Bruggmann R."/>
            <person name="Dubchak I."/>
            <person name="Grimwood J."/>
            <person name="Gundlach H."/>
            <person name="Haberer G."/>
            <person name="Hellsten U."/>
            <person name="Mitros T."/>
            <person name="Poliakov A."/>
            <person name="Schmutz J."/>
            <person name="Spannagl M."/>
            <person name="Tang H."/>
            <person name="Wang X."/>
            <person name="Wicker T."/>
            <person name="Bharti A.K."/>
            <person name="Chapman J."/>
            <person name="Feltus F.A."/>
            <person name="Gowik U."/>
            <person name="Grigoriev I.V."/>
            <person name="Lyons E."/>
            <person name="Maher C.A."/>
            <person name="Martis M."/>
            <person name="Narechania A."/>
            <person name="Otillar R.P."/>
            <person name="Penning B.W."/>
            <person name="Salamov A.A."/>
            <person name="Wang Y."/>
            <person name="Zhang L."/>
            <person name="Carpita N.C."/>
            <person name="Freeling M."/>
            <person name="Gingle A.R."/>
            <person name="Hash C.T."/>
            <person name="Keller B."/>
            <person name="Klein P."/>
            <person name="Kresovich S."/>
            <person name="McCann M.C."/>
            <person name="Ming R."/>
            <person name="Peterson D.G."/>
            <person name="Mehboob-ur-Rahman"/>
            <person name="Ware D."/>
            <person name="Westhoff P."/>
            <person name="Mayer K.F."/>
            <person name="Messing J."/>
            <person name="Rokhsar D.S."/>
        </authorList>
    </citation>
    <scope>NUCLEOTIDE SEQUENCE [LARGE SCALE GENOMIC DNA]</scope>
    <source>
        <strain evidence="2">cv. BTx623</strain>
    </source>
</reference>
<dbReference type="AlphaFoldDB" id="A0A1B6PED2"/>
<reference evidence="2" key="2">
    <citation type="journal article" date="2018" name="Plant J.">
        <title>The Sorghum bicolor reference genome: improved assembly, gene annotations, a transcriptome atlas, and signatures of genome organization.</title>
        <authorList>
            <person name="McCormick R.F."/>
            <person name="Truong S.K."/>
            <person name="Sreedasyam A."/>
            <person name="Jenkins J."/>
            <person name="Shu S."/>
            <person name="Sims D."/>
            <person name="Kennedy M."/>
            <person name="Amirebrahimi M."/>
            <person name="Weers B.D."/>
            <person name="McKinley B."/>
            <person name="Mattison A."/>
            <person name="Morishige D.T."/>
            <person name="Grimwood J."/>
            <person name="Schmutz J."/>
            <person name="Mullet J.E."/>
        </authorList>
    </citation>
    <scope>NUCLEOTIDE SEQUENCE [LARGE SCALE GENOMIC DNA]</scope>
    <source>
        <strain evidence="2">cv. BTx623</strain>
    </source>
</reference>
<protein>
    <submittedName>
        <fullName evidence="1">Uncharacterized protein</fullName>
    </submittedName>
</protein>
<name>A0A1B6PED2_SORBI</name>
<dbReference type="InParanoid" id="A0A1B6PED2"/>